<dbReference type="STRING" id="36842.SAMN02194393_04881"/>
<evidence type="ECO:0000313" key="4">
    <source>
        <dbReference type="Proteomes" id="UP000190285"/>
    </source>
</evidence>
<dbReference type="AlphaFoldDB" id="A0A1T5MJQ7"/>
<feature type="domain" description="Regulatory protein YycH-like" evidence="2">
    <location>
        <begin position="36"/>
        <end position="235"/>
    </location>
</feature>
<dbReference type="OrthoDB" id="2388036at2"/>
<dbReference type="Pfam" id="PF09648">
    <property type="entry name" value="YycI"/>
    <property type="match status" value="1"/>
</dbReference>
<evidence type="ECO:0000313" key="3">
    <source>
        <dbReference type="EMBL" id="SKC88446.1"/>
    </source>
</evidence>
<evidence type="ECO:0000256" key="1">
    <source>
        <dbReference type="SAM" id="Phobius"/>
    </source>
</evidence>
<reference evidence="3 4" key="1">
    <citation type="submission" date="2017-02" db="EMBL/GenBank/DDBJ databases">
        <authorList>
            <person name="Peterson S.W."/>
        </authorList>
    </citation>
    <scope>NUCLEOTIDE SEQUENCE [LARGE SCALE GENOMIC DNA]</scope>
    <source>
        <strain evidence="3 4">M1</strain>
    </source>
</reference>
<sequence length="280" mass="33184">MDWVKAKNILIVAFIITNLILGYYTLKDMKANRYSDTISEEKINDIKKIFEEKNIIIKADIPKKTFRVPEITVKYESYDKEEIEDKFLGENESDNKETVKLTSNNKLIIYKKSLNDNNTKSSEEEAKEIAYDFIKEHGYENDEIELWDIKKENNEYEILYKQRYENIILDNGYMKITVKNDQVVYFERRWLQATNVKSIEKGIIPTTKALLLVIDKLETMKDTKDSKVVITDINLVHSLDIHELDGIFEEKWYVGDEKKGLLYWRIILQDGEYIDIEAYE</sequence>
<proteinExistence type="predicted"/>
<keyword evidence="1" id="KW-0812">Transmembrane</keyword>
<accession>A0A1T5MJQ7</accession>
<organism evidence="3 4">
    <name type="scientific">Maledivibacter halophilus</name>
    <dbReference type="NCBI Taxonomy" id="36842"/>
    <lineage>
        <taxon>Bacteria</taxon>
        <taxon>Bacillati</taxon>
        <taxon>Bacillota</taxon>
        <taxon>Clostridia</taxon>
        <taxon>Peptostreptococcales</taxon>
        <taxon>Caminicellaceae</taxon>
        <taxon>Maledivibacter</taxon>
    </lineage>
</organism>
<dbReference type="GO" id="GO:0016020">
    <property type="term" value="C:membrane"/>
    <property type="evidence" value="ECO:0007669"/>
    <property type="project" value="InterPro"/>
</dbReference>
<keyword evidence="1" id="KW-0472">Membrane</keyword>
<dbReference type="Gene3D" id="3.30.310.160">
    <property type="entry name" value="YycH protein, domain 2"/>
    <property type="match status" value="1"/>
</dbReference>
<dbReference type="EMBL" id="FUZT01000017">
    <property type="protein sequence ID" value="SKC88446.1"/>
    <property type="molecule type" value="Genomic_DNA"/>
</dbReference>
<feature type="transmembrane region" description="Helical" evidence="1">
    <location>
        <begin position="6"/>
        <end position="26"/>
    </location>
</feature>
<keyword evidence="4" id="KW-1185">Reference proteome</keyword>
<name>A0A1T5MJQ7_9FIRM</name>
<protein>
    <submittedName>
        <fullName evidence="3">Two-component signal transduction system YycFG, regulatory protein YycI</fullName>
    </submittedName>
</protein>
<dbReference type="InterPro" id="IPR018604">
    <property type="entry name" value="YycI-like"/>
</dbReference>
<evidence type="ECO:0000259" key="2">
    <source>
        <dbReference type="Pfam" id="PF09648"/>
    </source>
</evidence>
<gene>
    <name evidence="3" type="ORF">SAMN02194393_04881</name>
</gene>
<dbReference type="Proteomes" id="UP000190285">
    <property type="component" value="Unassembled WGS sequence"/>
</dbReference>
<dbReference type="InterPro" id="IPR042274">
    <property type="entry name" value="YycH/YycI_2"/>
</dbReference>
<keyword evidence="1" id="KW-1133">Transmembrane helix</keyword>
<dbReference type="RefSeq" id="WP_079495437.1">
    <property type="nucleotide sequence ID" value="NZ_FUZT01000017.1"/>
</dbReference>